<dbReference type="PANTHER" id="PTHR11808">
    <property type="entry name" value="TRANS-SULFURATION ENZYME FAMILY MEMBER"/>
    <property type="match status" value="1"/>
</dbReference>
<dbReference type="SUPFAM" id="SSF53383">
    <property type="entry name" value="PLP-dependent transferases"/>
    <property type="match status" value="1"/>
</dbReference>
<dbReference type="InterPro" id="IPR054542">
    <property type="entry name" value="Cys_met_metab_PP"/>
</dbReference>
<dbReference type="Gene3D" id="3.40.640.10">
    <property type="entry name" value="Type I PLP-dependent aspartate aminotransferase-like (Major domain)"/>
    <property type="match status" value="1"/>
</dbReference>
<comment type="subunit">
    <text evidence="11">Forms homodimers. May form homotetramers from two homodimers.</text>
</comment>
<dbReference type="InterPro" id="IPR015421">
    <property type="entry name" value="PyrdxlP-dep_Trfase_major"/>
</dbReference>
<proteinExistence type="inferred from homology"/>
<evidence type="ECO:0000256" key="8">
    <source>
        <dbReference type="ARBA" id="ARBA00023239"/>
    </source>
</evidence>
<evidence type="ECO:0000256" key="2">
    <source>
        <dbReference type="ARBA" id="ARBA00009077"/>
    </source>
</evidence>
<comment type="cofactor">
    <cofactor evidence="1">
        <name>pyridoxal 5'-phosphate</name>
        <dbReference type="ChEBI" id="CHEBI:597326"/>
    </cofactor>
</comment>
<feature type="region of interest" description="Disordered" evidence="12">
    <location>
        <begin position="358"/>
        <end position="441"/>
    </location>
</feature>
<dbReference type="GO" id="GO:0047804">
    <property type="term" value="F:cysteine-S-conjugate beta-lyase activity"/>
    <property type="evidence" value="ECO:0007669"/>
    <property type="project" value="UniProtKB-EC"/>
</dbReference>
<dbReference type="Pfam" id="PF01053">
    <property type="entry name" value="Cys_Met_Meta_PP"/>
    <property type="match status" value="1"/>
</dbReference>
<keyword evidence="8" id="KW-0456">Lyase</keyword>
<feature type="compositionally biased region" description="Low complexity" evidence="12">
    <location>
        <begin position="358"/>
        <end position="380"/>
    </location>
</feature>
<dbReference type="GO" id="GO:0019346">
    <property type="term" value="P:transsulfuration"/>
    <property type="evidence" value="ECO:0007669"/>
    <property type="project" value="InterPro"/>
</dbReference>
<comment type="catalytic activity">
    <reaction evidence="10">
        <text>L,L-cystathionine + H2O = L-homocysteine + pyruvate + NH4(+)</text>
        <dbReference type="Rhea" id="RHEA:13965"/>
        <dbReference type="ChEBI" id="CHEBI:15361"/>
        <dbReference type="ChEBI" id="CHEBI:15377"/>
        <dbReference type="ChEBI" id="CHEBI:28938"/>
        <dbReference type="ChEBI" id="CHEBI:58161"/>
        <dbReference type="ChEBI" id="CHEBI:58199"/>
    </reaction>
    <physiologicalReaction direction="left-to-right" evidence="10">
        <dbReference type="Rhea" id="RHEA:13966"/>
    </physiologicalReaction>
</comment>
<gene>
    <name evidence="13" type="ORF">WJX74_004987</name>
</gene>
<evidence type="ECO:0000256" key="3">
    <source>
        <dbReference type="ARBA" id="ARBA00012224"/>
    </source>
</evidence>
<name>A0AAW1QIM1_9CHLO</name>
<keyword evidence="14" id="KW-1185">Reference proteome</keyword>
<dbReference type="GO" id="GO:0030170">
    <property type="term" value="F:pyridoxal phosphate binding"/>
    <property type="evidence" value="ECO:0007669"/>
    <property type="project" value="InterPro"/>
</dbReference>
<dbReference type="InterPro" id="IPR003767">
    <property type="entry name" value="Malate/L-lactate_DH-like"/>
</dbReference>
<dbReference type="InterPro" id="IPR000277">
    <property type="entry name" value="Cys/Met-Metab_PyrdxlP-dep_enz"/>
</dbReference>
<dbReference type="InterPro" id="IPR043144">
    <property type="entry name" value="Mal/L-sulf/L-lact_DH-like_ah"/>
</dbReference>
<keyword evidence="6" id="KW-0560">Oxidoreductase</keyword>
<organism evidence="13 14">
    <name type="scientific">Apatococcus lobatus</name>
    <dbReference type="NCBI Taxonomy" id="904363"/>
    <lineage>
        <taxon>Eukaryota</taxon>
        <taxon>Viridiplantae</taxon>
        <taxon>Chlorophyta</taxon>
        <taxon>core chlorophytes</taxon>
        <taxon>Trebouxiophyceae</taxon>
        <taxon>Chlorellales</taxon>
        <taxon>Chlorellaceae</taxon>
        <taxon>Apatococcus</taxon>
    </lineage>
</organism>
<dbReference type="EMBL" id="JALJOS010000040">
    <property type="protein sequence ID" value="KAK9821177.1"/>
    <property type="molecule type" value="Genomic_DNA"/>
</dbReference>
<reference evidence="13 14" key="1">
    <citation type="journal article" date="2024" name="Nat. Commun.">
        <title>Phylogenomics reveals the evolutionary origins of lichenization in chlorophyte algae.</title>
        <authorList>
            <person name="Puginier C."/>
            <person name="Libourel C."/>
            <person name="Otte J."/>
            <person name="Skaloud P."/>
            <person name="Haon M."/>
            <person name="Grisel S."/>
            <person name="Petersen M."/>
            <person name="Berrin J.G."/>
            <person name="Delaux P.M."/>
            <person name="Dal Grande F."/>
            <person name="Keller J."/>
        </authorList>
    </citation>
    <scope>NUCLEOTIDE SEQUENCE [LARGE SCALE GENOMIC DNA]</scope>
    <source>
        <strain evidence="13 14">SAG 2145</strain>
    </source>
</reference>
<evidence type="ECO:0000256" key="6">
    <source>
        <dbReference type="ARBA" id="ARBA00023002"/>
    </source>
</evidence>
<sequence>MVKQHQVPIEELQTACCAALQQLGYADDESRLITEVLMYAQLRGNSQNVVKIAAGALTGPAGVAREEMRAIQEGPLSMQLDGGKRLGMLAVEAAVTQALDRCQQLGFGIAGTCNTSSSTGALGYWARRIADAGFIGLVLSQSPEYVAPHGSSQAVFGTNPIAVAVPTEHEPMVLDMATSAAAWYDLLKAKNDGQAVPADIGYDAHGQQTTDPGAILDGGAIRPFDRSHKGSHLALLVELLTGGLACGAVTQKAAAENWANLVIALDPALLGPAAGFRSRATALLEAVKAAIPIPDGPGVWLPGERGDAQAARCVASGTVPVDLQTLDDIKSMAQGRMRQQSAATPTPGARIDDPLAAAAQVPAAHPPSSQSADTPSSSGSPPLPVGSSGGNGVGPQVAPTAPGVQLGEDLSKDVPTQELVPGSSAPEAGSGGVGQGPQVASDAAGVQFEEIFPDAQWHQADISEDNVHQPASPSSAAQAAASSSDRPRDSISTAEASTSSLPAVSRGARGPAMATRLCHPPKVTEDPYGAISPPLYQTATFHQHSATQCGPYDYSRSGNPTRNQLQAHVAELEGAHRAFAFGSGMAALSTVVRLVPSGGHIVAGRDLYGGTSRLLARVVPNLGITVSHVDTANPAEVAAAFIPGRTKLLMLETPTNPKLDVCDIRGCCEIAQQAGVLVVVDNSIMAPVFQQPLALGADISMTSATKFIAGHSDVTGGLLSVKDPAIADQIYFFQNAEGSALGPFDCWLSMRGLKTMALRMERQAATCALLASALHAHPLISRVNYPGLPSHPAYALHSRQATSGGSLLSFETGSVEASQKIVEQTKLFKVTVSFGSVTSLISLPCYMSHASIPAEVRAARGLPDDLIRISAGIEDPEDLLQDLDQAIQQAMKCVGQKPVPLQLPHQPAADAAAAEKQQLRQRIKDLEGLLAQAQSPA</sequence>
<dbReference type="SUPFAM" id="SSF89733">
    <property type="entry name" value="L-sulfolactate dehydrogenase-like"/>
    <property type="match status" value="1"/>
</dbReference>
<keyword evidence="5" id="KW-0663">Pyridoxal phosphate</keyword>
<evidence type="ECO:0000256" key="5">
    <source>
        <dbReference type="ARBA" id="ARBA00022898"/>
    </source>
</evidence>
<dbReference type="NCBIfam" id="TIGR01329">
    <property type="entry name" value="cysta_beta_ly_E"/>
    <property type="match status" value="1"/>
</dbReference>
<dbReference type="CDD" id="cd00614">
    <property type="entry name" value="CGS_like"/>
    <property type="match status" value="1"/>
</dbReference>
<dbReference type="PROSITE" id="PS00868">
    <property type="entry name" value="CYS_MET_METAB_PP"/>
    <property type="match status" value="1"/>
</dbReference>
<evidence type="ECO:0000313" key="13">
    <source>
        <dbReference type="EMBL" id="KAK9821177.1"/>
    </source>
</evidence>
<evidence type="ECO:0000256" key="4">
    <source>
        <dbReference type="ARBA" id="ARBA00022605"/>
    </source>
</evidence>
<dbReference type="FunFam" id="3.90.1150.10:FF:000033">
    <property type="entry name" value="Cystathionine gamma-synthase"/>
    <property type="match status" value="1"/>
</dbReference>
<dbReference type="EC" id="4.4.1.13" evidence="3"/>
<evidence type="ECO:0000256" key="1">
    <source>
        <dbReference type="ARBA" id="ARBA00001933"/>
    </source>
</evidence>
<dbReference type="GO" id="GO:0005737">
    <property type="term" value="C:cytoplasm"/>
    <property type="evidence" value="ECO:0007669"/>
    <property type="project" value="TreeGrafter"/>
</dbReference>
<evidence type="ECO:0000256" key="10">
    <source>
        <dbReference type="ARBA" id="ARBA00052283"/>
    </source>
</evidence>
<dbReference type="Pfam" id="PF02615">
    <property type="entry name" value="Ldh_2"/>
    <property type="match status" value="1"/>
</dbReference>
<dbReference type="GO" id="GO:0016491">
    <property type="term" value="F:oxidoreductase activity"/>
    <property type="evidence" value="ECO:0007669"/>
    <property type="project" value="UniProtKB-KW"/>
</dbReference>
<dbReference type="Proteomes" id="UP001438707">
    <property type="component" value="Unassembled WGS sequence"/>
</dbReference>
<dbReference type="FunFam" id="3.40.640.10:FF:000009">
    <property type="entry name" value="Cystathionine gamma-synthase homolog"/>
    <property type="match status" value="1"/>
</dbReference>
<feature type="compositionally biased region" description="Low complexity" evidence="12">
    <location>
        <begin position="469"/>
        <end position="484"/>
    </location>
</feature>
<feature type="region of interest" description="Disordered" evidence="12">
    <location>
        <begin position="465"/>
        <end position="514"/>
    </location>
</feature>
<dbReference type="InterPro" id="IPR015424">
    <property type="entry name" value="PyrdxlP-dep_Trfase"/>
</dbReference>
<keyword evidence="4" id="KW-0028">Amino-acid biosynthesis</keyword>
<dbReference type="InterPro" id="IPR036111">
    <property type="entry name" value="Mal/L-sulfo/L-lacto_DH-like_sf"/>
</dbReference>
<dbReference type="Gene3D" id="3.90.1150.10">
    <property type="entry name" value="Aspartate Aminotransferase, domain 1"/>
    <property type="match status" value="1"/>
</dbReference>
<dbReference type="Gene3D" id="3.30.1370.60">
    <property type="entry name" value="Hypothetical oxidoreductase yiak, domain 2"/>
    <property type="match status" value="1"/>
</dbReference>
<accession>A0AAW1QIM1</accession>
<dbReference type="GO" id="GO:0071266">
    <property type="term" value="P:'de novo' L-methionine biosynthetic process"/>
    <property type="evidence" value="ECO:0007669"/>
    <property type="project" value="InterPro"/>
</dbReference>
<dbReference type="AlphaFoldDB" id="A0AAW1QIM1"/>
<evidence type="ECO:0000256" key="12">
    <source>
        <dbReference type="SAM" id="MobiDB-lite"/>
    </source>
</evidence>
<dbReference type="Gene3D" id="1.10.1530.10">
    <property type="match status" value="1"/>
</dbReference>
<evidence type="ECO:0000313" key="14">
    <source>
        <dbReference type="Proteomes" id="UP001438707"/>
    </source>
</evidence>
<dbReference type="PANTHER" id="PTHR11808:SF50">
    <property type="entry name" value="CYSTATHIONINE BETA-LYASE"/>
    <property type="match status" value="1"/>
</dbReference>
<dbReference type="InterPro" id="IPR015422">
    <property type="entry name" value="PyrdxlP-dep_Trfase_small"/>
</dbReference>
<dbReference type="InterPro" id="IPR043143">
    <property type="entry name" value="Mal/L-sulf/L-lact_DH-like_NADP"/>
</dbReference>
<evidence type="ECO:0000256" key="11">
    <source>
        <dbReference type="ARBA" id="ARBA00064715"/>
    </source>
</evidence>
<dbReference type="InterPro" id="IPR006238">
    <property type="entry name" value="Cys_b_lyase_euk"/>
</dbReference>
<comment type="similarity">
    <text evidence="2">Belongs to the trans-sulfuration enzymes family.</text>
</comment>
<evidence type="ECO:0000256" key="9">
    <source>
        <dbReference type="ARBA" id="ARBA00047213"/>
    </source>
</evidence>
<protein>
    <recommendedName>
        <fullName evidence="3">cysteine-S-conjugate beta-lyase</fullName>
        <ecNumber evidence="3">4.4.1.13</ecNumber>
    </recommendedName>
    <alternativeName>
        <fullName evidence="9">Cysteine-S-conjugate beta-lyase</fullName>
    </alternativeName>
</protein>
<keyword evidence="7" id="KW-0486">Methionine biosynthesis</keyword>
<feature type="compositionally biased region" description="Polar residues" evidence="12">
    <location>
        <begin position="490"/>
        <end position="502"/>
    </location>
</feature>
<evidence type="ECO:0000256" key="7">
    <source>
        <dbReference type="ARBA" id="ARBA00023167"/>
    </source>
</evidence>
<comment type="caution">
    <text evidence="13">The sequence shown here is derived from an EMBL/GenBank/DDBJ whole genome shotgun (WGS) entry which is preliminary data.</text>
</comment>